<evidence type="ECO:0000256" key="4">
    <source>
        <dbReference type="ARBA" id="ARBA00022801"/>
    </source>
</evidence>
<dbReference type="SMART" id="SM00645">
    <property type="entry name" value="Pept_C1"/>
    <property type="match status" value="1"/>
</dbReference>
<keyword evidence="8" id="KW-0325">Glycoprotein</keyword>
<evidence type="ECO:0000256" key="7">
    <source>
        <dbReference type="ARBA" id="ARBA00023157"/>
    </source>
</evidence>
<keyword evidence="7" id="KW-1015">Disulfide bond</keyword>
<sequence>MRNRAVHQYLSLLPLEGRGSTMLPLLILLATALVVQPITVDEYKKLPVEKDFKDMTGQEAVDYINSHQTFYKAAYKPGIEEFVQSRLMKSKYLDDPLADKLMPRIEPVGDDPLPESFDPRDKWTKCAKIIGHIRDQSNCGSCWAVANTEVMSDRVCIQTDAKYTVHISDTDLLACCGSYCGYGCEGGYTARGWTYFTSSGICTGGPYGDKNCCKPYAFYPCGKHENQTYYGPCPWNTWDTPACRNQCQLKYRKREYEDDKFWGNGSYYVAANETAIRREIYNNGPVLVSFRVYSDFSYYKGGVYIQKSGYDQGGHAVKMVGWGVDKTGASPIPYWLVANSWNVDWGENGFFRIIRGTNECNIEGNVIGGRVNLKKLP</sequence>
<dbReference type="FunFam" id="3.90.70.10:FF:000031">
    <property type="entry name" value="Cathepsin B"/>
    <property type="match status" value="1"/>
</dbReference>
<dbReference type="PROSITE" id="PS00640">
    <property type="entry name" value="THIOL_PROTEASE_ASN"/>
    <property type="match status" value="1"/>
</dbReference>
<dbReference type="Pfam" id="PF00112">
    <property type="entry name" value="Peptidase_C1"/>
    <property type="match status" value="1"/>
</dbReference>
<evidence type="ECO:0000256" key="5">
    <source>
        <dbReference type="ARBA" id="ARBA00022807"/>
    </source>
</evidence>
<dbReference type="PROSITE" id="PS00639">
    <property type="entry name" value="THIOL_PROTEASE_HIS"/>
    <property type="match status" value="1"/>
</dbReference>
<keyword evidence="4" id="KW-0378">Hydrolase</keyword>
<dbReference type="Gene3D" id="3.90.70.10">
    <property type="entry name" value="Cysteine proteinases"/>
    <property type="match status" value="1"/>
</dbReference>
<evidence type="ECO:0000259" key="10">
    <source>
        <dbReference type="SMART" id="SM00645"/>
    </source>
</evidence>
<dbReference type="InterPro" id="IPR038765">
    <property type="entry name" value="Papain-like_cys_pep_sf"/>
</dbReference>
<evidence type="ECO:0000313" key="12">
    <source>
        <dbReference type="Proteomes" id="UP001176961"/>
    </source>
</evidence>
<keyword evidence="5" id="KW-0788">Thiol protease</keyword>
<evidence type="ECO:0000256" key="6">
    <source>
        <dbReference type="ARBA" id="ARBA00023145"/>
    </source>
</evidence>
<evidence type="ECO:0000313" key="11">
    <source>
        <dbReference type="EMBL" id="CAJ0594734.1"/>
    </source>
</evidence>
<dbReference type="SUPFAM" id="SSF54001">
    <property type="entry name" value="Cysteine proteinases"/>
    <property type="match status" value="1"/>
</dbReference>
<keyword evidence="2" id="KW-0645">Protease</keyword>
<dbReference type="InterPro" id="IPR000668">
    <property type="entry name" value="Peptidase_C1A_C"/>
</dbReference>
<dbReference type="AlphaFoldDB" id="A0AA36GMG5"/>
<evidence type="ECO:0000256" key="3">
    <source>
        <dbReference type="ARBA" id="ARBA00022729"/>
    </source>
</evidence>
<comment type="caution">
    <text evidence="11">The sequence shown here is derived from an EMBL/GenBank/DDBJ whole genome shotgun (WGS) entry which is preliminary data.</text>
</comment>
<dbReference type="CDD" id="cd02620">
    <property type="entry name" value="Peptidase_C1A_CathepsinB"/>
    <property type="match status" value="1"/>
</dbReference>
<comment type="similarity">
    <text evidence="1">Belongs to the peptidase C1 family.</text>
</comment>
<dbReference type="GO" id="GO:0006508">
    <property type="term" value="P:proteolysis"/>
    <property type="evidence" value="ECO:0007669"/>
    <property type="project" value="UniProtKB-KW"/>
</dbReference>
<evidence type="ECO:0000256" key="9">
    <source>
        <dbReference type="ARBA" id="ARBA00057399"/>
    </source>
</evidence>
<dbReference type="InterPro" id="IPR025660">
    <property type="entry name" value="Pept_his_AS"/>
</dbReference>
<reference evidence="11" key="1">
    <citation type="submission" date="2023-07" db="EMBL/GenBank/DDBJ databases">
        <authorList>
            <consortium name="CYATHOMIX"/>
        </authorList>
    </citation>
    <scope>NUCLEOTIDE SEQUENCE</scope>
    <source>
        <strain evidence="11">N/A</strain>
    </source>
</reference>
<comment type="function">
    <text evidence="9">Expression of the protease correlates with blood-feeding and suggests a role for the protease in blood digestion.</text>
</comment>
<feature type="domain" description="Peptidase C1A papain C-terminal" evidence="10">
    <location>
        <begin position="113"/>
        <end position="370"/>
    </location>
</feature>
<accession>A0AA36GMG5</accession>
<dbReference type="InterPro" id="IPR013128">
    <property type="entry name" value="Peptidase_C1A"/>
</dbReference>
<protein>
    <recommendedName>
        <fullName evidence="10">Peptidase C1A papain C-terminal domain-containing protein</fullName>
    </recommendedName>
</protein>
<evidence type="ECO:0000256" key="2">
    <source>
        <dbReference type="ARBA" id="ARBA00022670"/>
    </source>
</evidence>
<dbReference type="InterPro" id="IPR025661">
    <property type="entry name" value="Pept_asp_AS"/>
</dbReference>
<dbReference type="EMBL" id="CATQJL010000112">
    <property type="protein sequence ID" value="CAJ0594734.1"/>
    <property type="molecule type" value="Genomic_DNA"/>
</dbReference>
<keyword evidence="3" id="KW-0732">Signal</keyword>
<name>A0AA36GMG5_CYLNA</name>
<dbReference type="PANTHER" id="PTHR12411">
    <property type="entry name" value="CYSTEINE PROTEASE FAMILY C1-RELATED"/>
    <property type="match status" value="1"/>
</dbReference>
<organism evidence="11 12">
    <name type="scientific">Cylicocyclus nassatus</name>
    <name type="common">Nematode worm</name>
    <dbReference type="NCBI Taxonomy" id="53992"/>
    <lineage>
        <taxon>Eukaryota</taxon>
        <taxon>Metazoa</taxon>
        <taxon>Ecdysozoa</taxon>
        <taxon>Nematoda</taxon>
        <taxon>Chromadorea</taxon>
        <taxon>Rhabditida</taxon>
        <taxon>Rhabditina</taxon>
        <taxon>Rhabditomorpha</taxon>
        <taxon>Strongyloidea</taxon>
        <taxon>Strongylidae</taxon>
        <taxon>Cylicocyclus</taxon>
    </lineage>
</organism>
<dbReference type="GO" id="GO:0008234">
    <property type="term" value="F:cysteine-type peptidase activity"/>
    <property type="evidence" value="ECO:0007669"/>
    <property type="project" value="UniProtKB-KW"/>
</dbReference>
<dbReference type="Proteomes" id="UP001176961">
    <property type="component" value="Unassembled WGS sequence"/>
</dbReference>
<proteinExistence type="inferred from homology"/>
<evidence type="ECO:0000256" key="8">
    <source>
        <dbReference type="ARBA" id="ARBA00023180"/>
    </source>
</evidence>
<keyword evidence="12" id="KW-1185">Reference proteome</keyword>
<gene>
    <name evidence="11" type="ORF">CYNAS_LOCUS6717</name>
</gene>
<keyword evidence="6" id="KW-0865">Zymogen</keyword>
<dbReference type="PRINTS" id="PR00705">
    <property type="entry name" value="PAPAIN"/>
</dbReference>
<evidence type="ECO:0000256" key="1">
    <source>
        <dbReference type="ARBA" id="ARBA00008455"/>
    </source>
</evidence>